<feature type="compositionally biased region" description="Polar residues" evidence="1">
    <location>
        <begin position="60"/>
        <end position="70"/>
    </location>
</feature>
<feature type="region of interest" description="Disordered" evidence="1">
    <location>
        <begin position="238"/>
        <end position="307"/>
    </location>
</feature>
<dbReference type="Pfam" id="PF13516">
    <property type="entry name" value="LRR_6"/>
    <property type="match status" value="1"/>
</dbReference>
<dbReference type="SMART" id="SM00367">
    <property type="entry name" value="LRR_CC"/>
    <property type="match status" value="6"/>
</dbReference>
<dbReference type="Gene3D" id="3.80.10.10">
    <property type="entry name" value="Ribonuclease Inhibitor"/>
    <property type="match status" value="2"/>
</dbReference>
<protein>
    <recommendedName>
        <fullName evidence="4">RNI-like protein</fullName>
    </recommendedName>
</protein>
<dbReference type="Proteomes" id="UP000245942">
    <property type="component" value="Unassembled WGS sequence"/>
</dbReference>
<gene>
    <name evidence="2" type="ORF">BCV69DRAFT_169954</name>
</gene>
<dbReference type="SUPFAM" id="SSF52047">
    <property type="entry name" value="RNI-like"/>
    <property type="match status" value="1"/>
</dbReference>
<name>A0A316UE97_9BASI</name>
<sequence>MAAAPRTAGADHPNLAASMDPQSSQSSPDEAFPFPSGNSSAGNARTGALTSSTGKERSEALSSQHLTMAKSTRPRQRTASDGLLDDLFCDPAAGHDGSIPTSEIPDELYSPSEGKMTPVSPFFPREGWAIMGQSPARHHRRRSSYAMSSHTRGTSSFGAASDLDYFGSSSFASTAPTSVKSMSPVRGKGCLQVSQSGQENEAYVYETTSTSAHQSMAEQHMPGSSQILDDRHIGSEAERAADEGHPTEPALLSVPSDQSLPIDVTSYGAGSSSSHIEHESPVPTHSESIARVSATSDDARRQSVRLPRSDSAPLLFASEPGITVSRASTPAHPTFERSITPGGEIEAMTSYDQARSSPRRPDRTRPFVRSLTERPSFLKPSFWRKETHASIRAAESRTWRSTPPSLDDRRPSTPSSLRFSRATFRRAPSVSSSGSSSRRFSAAAKSLFTRSESRSSEGSRAVLNTDVASESVSRPQVAEGKSLVSPAAPVEAVVPSHLLASRRPTLLRAAVSSPLGASTAVTPLNSAGAKSERDVKLDNFGVLPRELQVHILTTLIKLHVSEQEKNIARGLYRGHRARETKYVGLEAAMKELIRLSRVSKSWMALALDGQLWTELKTLALPGLSRAGLLKLAQSAGSFVREIDATGMRDMNNANLSALTGHLRGRSGAGHASTGLSYSTVTNLTCISLRGLQSISTSTLNYLLSNSPYLISAHLSDLAAVTNDTCIELARCCPQLQVLDVSRCVNVDGEGLEYLQHLTYLQVIKATGIKQLDATVMGNLARSLTCLQTLDLNYSDLTDACLSALTEHAGPASSHARADSRAFFELTASQSRSSGKDRQYRALLPALKHLAVSSTLITDRGLLSLAYGAVPHLEVLEIAHNRGIRDGGLVTLLTSAPYIRRLDFEGLIEISDKTLKALTPTDEADGGASRRRAKQAGPLPGSQLTHLLLSQCRRLHTGPMIALIKACPNLHHLEVDDTGMDDAFALRCLKQMSANSRLRLQQQQQADADAKEQASSYCLSMIDCRILTRPGCNAMLATNVVRPRLGRRGFRYNPFEYGDCDRPPPSLLLDPSANNASFSTTEQTAKMLEDECNEERVCVKTFWFWQAIDAKERKLRKREKKSMMGRKKMLLIGGGGGDGGAANGRSGGRNGSGSGSGSGSSSPLRENGSEGFNGTESAVRGLSRALLGGGSGSGSGHGNGNGNGIVNGAGYGLGFSRGNRLGTDGRVTPGLNGNGARGRAAAHAQLQAEVLAMDNQGERTIPNPNPLLRWSRLASGLFAAPSSPPSPFPEEGEGEGGRGMGQRLGEEDRQGGGDVDVDGDHEEGEEGGGGGAGGGEATRGEQALCVIM</sequence>
<dbReference type="STRING" id="1684307.A0A316UE97"/>
<dbReference type="PANTHER" id="PTHR13318">
    <property type="entry name" value="PARTNER OF PAIRED, ISOFORM B-RELATED"/>
    <property type="match status" value="1"/>
</dbReference>
<feature type="region of interest" description="Disordered" evidence="1">
    <location>
        <begin position="94"/>
        <end position="118"/>
    </location>
</feature>
<feature type="compositionally biased region" description="Gly residues" evidence="1">
    <location>
        <begin position="1326"/>
        <end position="1336"/>
    </location>
</feature>
<feature type="region of interest" description="Disordered" evidence="1">
    <location>
        <begin position="1277"/>
        <end position="1347"/>
    </location>
</feature>
<keyword evidence="3" id="KW-1185">Reference proteome</keyword>
<feature type="compositionally biased region" description="Polar residues" evidence="1">
    <location>
        <begin position="36"/>
        <end position="53"/>
    </location>
</feature>
<feature type="region of interest" description="Disordered" evidence="1">
    <location>
        <begin position="393"/>
        <end position="437"/>
    </location>
</feature>
<evidence type="ECO:0000313" key="2">
    <source>
        <dbReference type="EMBL" id="PWN21425.1"/>
    </source>
</evidence>
<dbReference type="GO" id="GO:0019005">
    <property type="term" value="C:SCF ubiquitin ligase complex"/>
    <property type="evidence" value="ECO:0007669"/>
    <property type="project" value="TreeGrafter"/>
</dbReference>
<feature type="compositionally biased region" description="Acidic residues" evidence="1">
    <location>
        <begin position="1314"/>
        <end position="1325"/>
    </location>
</feature>
<dbReference type="InterPro" id="IPR032675">
    <property type="entry name" value="LRR_dom_sf"/>
</dbReference>
<dbReference type="GeneID" id="37011227"/>
<feature type="compositionally biased region" description="Basic residues" evidence="1">
    <location>
        <begin position="1114"/>
        <end position="1128"/>
    </location>
</feature>
<accession>A0A316UE97</accession>
<dbReference type="InterPro" id="IPR006553">
    <property type="entry name" value="Leu-rich_rpt_Cys-con_subtyp"/>
</dbReference>
<reference evidence="2 3" key="1">
    <citation type="journal article" date="2018" name="Mol. Biol. Evol.">
        <title>Broad Genomic Sampling Reveals a Smut Pathogenic Ancestry of the Fungal Clade Ustilaginomycotina.</title>
        <authorList>
            <person name="Kijpornyongpan T."/>
            <person name="Mondo S.J."/>
            <person name="Barry K."/>
            <person name="Sandor L."/>
            <person name="Lee J."/>
            <person name="Lipzen A."/>
            <person name="Pangilinan J."/>
            <person name="LaButti K."/>
            <person name="Hainaut M."/>
            <person name="Henrissat B."/>
            <person name="Grigoriev I.V."/>
            <person name="Spatafora J.W."/>
            <person name="Aime M.C."/>
        </authorList>
    </citation>
    <scope>NUCLEOTIDE SEQUENCE [LARGE SCALE GENOMIC DNA]</scope>
    <source>
        <strain evidence="2 3">MCA 4718</strain>
    </source>
</reference>
<feature type="region of interest" description="Disordered" evidence="1">
    <location>
        <begin position="1114"/>
        <end position="1175"/>
    </location>
</feature>
<evidence type="ECO:0000256" key="1">
    <source>
        <dbReference type="SAM" id="MobiDB-lite"/>
    </source>
</evidence>
<dbReference type="InterPro" id="IPR001611">
    <property type="entry name" value="Leu-rich_rpt"/>
</dbReference>
<feature type="compositionally biased region" description="Gly residues" evidence="1">
    <location>
        <begin position="1131"/>
        <end position="1157"/>
    </location>
</feature>
<dbReference type="OrthoDB" id="550575at2759"/>
<feature type="region of interest" description="Disordered" evidence="1">
    <location>
        <begin position="467"/>
        <end position="486"/>
    </location>
</feature>
<organism evidence="2 3">
    <name type="scientific">Pseudomicrostroma glucosiphilum</name>
    <dbReference type="NCBI Taxonomy" id="1684307"/>
    <lineage>
        <taxon>Eukaryota</taxon>
        <taxon>Fungi</taxon>
        <taxon>Dikarya</taxon>
        <taxon>Basidiomycota</taxon>
        <taxon>Ustilaginomycotina</taxon>
        <taxon>Exobasidiomycetes</taxon>
        <taxon>Microstromatales</taxon>
        <taxon>Microstromatales incertae sedis</taxon>
        <taxon>Pseudomicrostroma</taxon>
    </lineage>
</organism>
<proteinExistence type="predicted"/>
<evidence type="ECO:0000313" key="3">
    <source>
        <dbReference type="Proteomes" id="UP000245942"/>
    </source>
</evidence>
<feature type="region of interest" description="Disordered" evidence="1">
    <location>
        <begin position="324"/>
        <end position="371"/>
    </location>
</feature>
<feature type="region of interest" description="Disordered" evidence="1">
    <location>
        <begin position="918"/>
        <end position="938"/>
    </location>
</feature>
<dbReference type="RefSeq" id="XP_025348585.1">
    <property type="nucleotide sequence ID" value="XM_025489493.1"/>
</dbReference>
<feature type="region of interest" description="Disordered" evidence="1">
    <location>
        <begin position="1"/>
        <end position="79"/>
    </location>
</feature>
<feature type="compositionally biased region" description="Low complexity" evidence="1">
    <location>
        <begin position="16"/>
        <end position="29"/>
    </location>
</feature>
<evidence type="ECO:0008006" key="4">
    <source>
        <dbReference type="Google" id="ProtNLM"/>
    </source>
</evidence>
<dbReference type="GO" id="GO:0031146">
    <property type="term" value="P:SCF-dependent proteasomal ubiquitin-dependent protein catabolic process"/>
    <property type="evidence" value="ECO:0007669"/>
    <property type="project" value="TreeGrafter"/>
</dbReference>
<feature type="compositionally biased region" description="Low complexity" evidence="1">
    <location>
        <begin position="425"/>
        <end position="437"/>
    </location>
</feature>
<dbReference type="EMBL" id="KZ819325">
    <property type="protein sequence ID" value="PWN21425.1"/>
    <property type="molecule type" value="Genomic_DNA"/>
</dbReference>